<dbReference type="Pfam" id="PF13175">
    <property type="entry name" value="AAA_15"/>
    <property type="match status" value="1"/>
</dbReference>
<dbReference type="AlphaFoldDB" id="A0A3E5DSK4"/>
<feature type="domain" description="ATPase AAA-type core" evidence="2">
    <location>
        <begin position="267"/>
        <end position="344"/>
    </location>
</feature>
<dbReference type="PANTHER" id="PTHR43581">
    <property type="entry name" value="ATP/GTP PHOSPHATASE"/>
    <property type="match status" value="1"/>
</dbReference>
<dbReference type="GO" id="GO:0016887">
    <property type="term" value="F:ATP hydrolysis activity"/>
    <property type="evidence" value="ECO:0007669"/>
    <property type="project" value="InterPro"/>
</dbReference>
<sequence length="358" mass="40764">MRINKIDIVNFKGFQREMREFKSNLIVVIGNNTAGKTTLLKALQIGLGAYLQCLSKLPSAVQYRRNFSIHDRFMAFDSTEKDYVPNGERTRITIDADFYVTDSIENNEPQFTPISISWSREFTGSTTTHSRSCAGELMTMVSDMEAKRYEHHDGAIYPLVLSFGAKRTSDAQMKITRKIKERASRIEKAYKFALHDKVDFDGAMEWLARYDKNVRDGKEFVGTREAFFEALQTAIPALSEIDFDHGEIEAVVSVTGHIPSRHHFSYMSDGLQSMINIVAEIAHRCIELNGCLGRNAVKKTPGVVMIDEIDLYLHPHWQKHVLQDLAQAFPMIQFIVSTHSPFIVQSLQKNQLISSMKM</sequence>
<evidence type="ECO:0000259" key="1">
    <source>
        <dbReference type="Pfam" id="PF13175"/>
    </source>
</evidence>
<evidence type="ECO:0000313" key="4">
    <source>
        <dbReference type="Proteomes" id="UP000286211"/>
    </source>
</evidence>
<dbReference type="Proteomes" id="UP000286211">
    <property type="component" value="Unassembled WGS sequence"/>
</dbReference>
<dbReference type="Pfam" id="PF13304">
    <property type="entry name" value="AAA_21"/>
    <property type="match status" value="1"/>
</dbReference>
<feature type="domain" description="Endonuclease GajA/Old nuclease/RecF-like AAA" evidence="1">
    <location>
        <begin position="1"/>
        <end position="102"/>
    </location>
</feature>
<keyword evidence="3" id="KW-0547">Nucleotide-binding</keyword>
<dbReference type="Gene3D" id="3.40.50.300">
    <property type="entry name" value="P-loop containing nucleotide triphosphate hydrolases"/>
    <property type="match status" value="1"/>
</dbReference>
<dbReference type="InterPro" id="IPR003959">
    <property type="entry name" value="ATPase_AAA_core"/>
</dbReference>
<keyword evidence="3" id="KW-0067">ATP-binding</keyword>
<evidence type="ECO:0000313" key="3">
    <source>
        <dbReference type="EMBL" id="RHK09313.1"/>
    </source>
</evidence>
<dbReference type="InterPro" id="IPR051396">
    <property type="entry name" value="Bact_Antivir_Def_Nuclease"/>
</dbReference>
<accession>A0A3E5DSK4</accession>
<organism evidence="3 4">
    <name type="scientific">Segatella copri</name>
    <dbReference type="NCBI Taxonomy" id="165179"/>
    <lineage>
        <taxon>Bacteria</taxon>
        <taxon>Pseudomonadati</taxon>
        <taxon>Bacteroidota</taxon>
        <taxon>Bacteroidia</taxon>
        <taxon>Bacteroidales</taxon>
        <taxon>Prevotellaceae</taxon>
        <taxon>Segatella</taxon>
    </lineage>
</organism>
<dbReference type="EMBL" id="QRNB01000058">
    <property type="protein sequence ID" value="RHK09313.1"/>
    <property type="molecule type" value="Genomic_DNA"/>
</dbReference>
<dbReference type="GO" id="GO:0005524">
    <property type="term" value="F:ATP binding"/>
    <property type="evidence" value="ECO:0007669"/>
    <property type="project" value="UniProtKB-KW"/>
</dbReference>
<proteinExistence type="predicted"/>
<dbReference type="InterPro" id="IPR027417">
    <property type="entry name" value="P-loop_NTPase"/>
</dbReference>
<dbReference type="PANTHER" id="PTHR43581:SF2">
    <property type="entry name" value="EXCINUCLEASE ATPASE SUBUNIT"/>
    <property type="match status" value="1"/>
</dbReference>
<protein>
    <submittedName>
        <fullName evidence="3">ATP-binding protein</fullName>
    </submittedName>
</protein>
<dbReference type="InterPro" id="IPR041685">
    <property type="entry name" value="AAA_GajA/Old/RecF-like"/>
</dbReference>
<gene>
    <name evidence="3" type="ORF">DW079_10675</name>
</gene>
<evidence type="ECO:0000259" key="2">
    <source>
        <dbReference type="Pfam" id="PF13304"/>
    </source>
</evidence>
<reference evidence="3 4" key="1">
    <citation type="submission" date="2018-08" db="EMBL/GenBank/DDBJ databases">
        <title>A genome reference for cultivated species of the human gut microbiota.</title>
        <authorList>
            <person name="Zou Y."/>
            <person name="Xue W."/>
            <person name="Luo G."/>
        </authorList>
    </citation>
    <scope>NUCLEOTIDE SEQUENCE [LARGE SCALE GENOMIC DNA]</scope>
    <source>
        <strain evidence="3 4">AF46-2NS</strain>
    </source>
</reference>
<comment type="caution">
    <text evidence="3">The sequence shown here is derived from an EMBL/GenBank/DDBJ whole genome shotgun (WGS) entry which is preliminary data.</text>
</comment>
<name>A0A3E5DSK4_9BACT</name>
<dbReference type="GO" id="GO:0006302">
    <property type="term" value="P:double-strand break repair"/>
    <property type="evidence" value="ECO:0007669"/>
    <property type="project" value="InterPro"/>
</dbReference>
<dbReference type="SUPFAM" id="SSF52540">
    <property type="entry name" value="P-loop containing nucleoside triphosphate hydrolases"/>
    <property type="match status" value="1"/>
</dbReference>